<dbReference type="Proteomes" id="UP000306196">
    <property type="component" value="Unassembled WGS sequence"/>
</dbReference>
<reference evidence="3 4" key="1">
    <citation type="submission" date="2019-05" db="EMBL/GenBank/DDBJ databases">
        <title>Verrucobacter flavum gen. nov., sp. nov. a new member of the family Verrucomicrobiaceae.</title>
        <authorList>
            <person name="Szuroczki S."/>
            <person name="Abbaszade G."/>
            <person name="Szabo A."/>
            <person name="Felfoldi T."/>
            <person name="Schumann P."/>
            <person name="Boka K."/>
            <person name="Keki Z."/>
            <person name="Toumi M."/>
            <person name="Toth E."/>
        </authorList>
    </citation>
    <scope>NUCLEOTIDE SEQUENCE [LARGE SCALE GENOMIC DNA]</scope>
    <source>
        <strain evidence="3 4">MG-N-17</strain>
    </source>
</reference>
<proteinExistence type="predicted"/>
<dbReference type="OrthoDB" id="174718at2"/>
<dbReference type="AlphaFoldDB" id="A0A5R8K8T9"/>
<evidence type="ECO:0000256" key="1">
    <source>
        <dbReference type="ARBA" id="ARBA00022729"/>
    </source>
</evidence>
<protein>
    <recommendedName>
        <fullName evidence="5">PEP-CTERM sorting domain-containing protein</fullName>
    </recommendedName>
</protein>
<evidence type="ECO:0000313" key="3">
    <source>
        <dbReference type="EMBL" id="TLD68726.1"/>
    </source>
</evidence>
<keyword evidence="1 2" id="KW-0732">Signal</keyword>
<feature type="chain" id="PRO_5024429453" description="PEP-CTERM sorting domain-containing protein" evidence="2">
    <location>
        <begin position="32"/>
        <end position="853"/>
    </location>
</feature>
<dbReference type="RefSeq" id="WP_138088337.1">
    <property type="nucleotide sequence ID" value="NZ_VAUV01000020.1"/>
</dbReference>
<dbReference type="InterPro" id="IPR013425">
    <property type="entry name" value="Autotrns_rpt"/>
</dbReference>
<evidence type="ECO:0000313" key="4">
    <source>
        <dbReference type="Proteomes" id="UP000306196"/>
    </source>
</evidence>
<sequence>MTPLNPLQTLRRSFLSLLFAATLTQTVSAQALWNGNGAADNWNDSANWISGATTPFDISAGSFALQFSNTGAATLTNDFAAGYAVNSITFLAGASAFTLTGDNSITLNTNGAIANSSANNQRIEFDINTLTGGNRAVSSAGSTTLTFTGDITGSGTFYVTGGNVTMEGVVSAYVYRTNGGTLTLSNPNNSFAGEARAAAGVLSVNNIANSGVNSAIGRGTTITLGQSYAQSVSVATLRLTNDYAILGGSYGTAGSGTTNRTINIANGTSSVGGSNLAGMGNYGGGILENAVAGETATFNGNITTSSRDRFSSLGLQGIGNGIVNGAITNQAKMTVTKAGTGTWTINGANTHAGQTIVNGGTLIIGNSQALGSTGFTTNGTNGGTTVTTGTLDLNGQTNVNEVFTLNGTGNGGVGALTNNSATEASIGNGIASITVTSSSANVGGTTPTVTISGGGGTGASAVATLGVTAASFTVTDGGSNQTGTGSNTYSTPNITAGGGQGASAKVTVAGGVVTGVEILSMGSGFTSAPSISFAVPGSGNVNGVVNPTFTTNNNNFAAEVAVTNAGSGYTSAPTVTLSGPGTNTAVANLSSVNLASASSIGGSGDLTIDAVVSSTNDTSHLTKIGTGKLTLNAANTYTSNTALNGGTLLANNTTGSATGSGSLTSLTGSNATLGGNGTLLGGAGKNITINQGTNLMVGSTHGLNAGGPQILTIGDALAPTALDVSLFGTLQFDLFGNDGSSTSLAENDRLRVYSNTGVDLTNSILQVSATGLTTTTWAINDTWKLIDWTGAPTSTGTPTINPALLPTLAPNLVWNSYTTSDGLYLTIADAIPEPSRMLLLIGALGALLIQRRR</sequence>
<accession>A0A5R8K8T9</accession>
<dbReference type="Pfam" id="PF12951">
    <property type="entry name" value="PATR"/>
    <property type="match status" value="3"/>
</dbReference>
<dbReference type="EMBL" id="VAUV01000020">
    <property type="protein sequence ID" value="TLD68726.1"/>
    <property type="molecule type" value="Genomic_DNA"/>
</dbReference>
<keyword evidence="4" id="KW-1185">Reference proteome</keyword>
<dbReference type="NCBIfam" id="TIGR02601">
    <property type="entry name" value="autotrns_rpt"/>
    <property type="match status" value="2"/>
</dbReference>
<comment type="caution">
    <text evidence="3">The sequence shown here is derived from an EMBL/GenBank/DDBJ whole genome shotgun (WGS) entry which is preliminary data.</text>
</comment>
<evidence type="ECO:0008006" key="5">
    <source>
        <dbReference type="Google" id="ProtNLM"/>
    </source>
</evidence>
<name>A0A5R8K8T9_9BACT</name>
<feature type="signal peptide" evidence="2">
    <location>
        <begin position="1"/>
        <end position="31"/>
    </location>
</feature>
<gene>
    <name evidence="3" type="ORF">FEM03_21330</name>
</gene>
<organism evidence="3 4">
    <name type="scientific">Phragmitibacter flavus</name>
    <dbReference type="NCBI Taxonomy" id="2576071"/>
    <lineage>
        <taxon>Bacteria</taxon>
        <taxon>Pseudomonadati</taxon>
        <taxon>Verrucomicrobiota</taxon>
        <taxon>Verrucomicrobiia</taxon>
        <taxon>Verrucomicrobiales</taxon>
        <taxon>Verrucomicrobiaceae</taxon>
        <taxon>Phragmitibacter</taxon>
    </lineage>
</organism>
<evidence type="ECO:0000256" key="2">
    <source>
        <dbReference type="SAM" id="SignalP"/>
    </source>
</evidence>